<organism evidence="2 3">
    <name type="scientific">Paralvinella palmiformis</name>
    <dbReference type="NCBI Taxonomy" id="53620"/>
    <lineage>
        <taxon>Eukaryota</taxon>
        <taxon>Metazoa</taxon>
        <taxon>Spiralia</taxon>
        <taxon>Lophotrochozoa</taxon>
        <taxon>Annelida</taxon>
        <taxon>Polychaeta</taxon>
        <taxon>Sedentaria</taxon>
        <taxon>Canalipalpata</taxon>
        <taxon>Terebellida</taxon>
        <taxon>Terebelliformia</taxon>
        <taxon>Alvinellidae</taxon>
        <taxon>Paralvinella</taxon>
    </lineage>
</organism>
<dbReference type="Proteomes" id="UP001208570">
    <property type="component" value="Unassembled WGS sequence"/>
</dbReference>
<gene>
    <name evidence="2" type="ORF">LSH36_993g00106</name>
</gene>
<comment type="caution">
    <text evidence="2">The sequence shown here is derived from an EMBL/GenBank/DDBJ whole genome shotgun (WGS) entry which is preliminary data.</text>
</comment>
<evidence type="ECO:0000259" key="1">
    <source>
        <dbReference type="Pfam" id="PF26129"/>
    </source>
</evidence>
<dbReference type="InterPro" id="IPR058727">
    <property type="entry name" value="Helical_Vwde"/>
</dbReference>
<name>A0AAD9IXJ9_9ANNE</name>
<dbReference type="EMBL" id="JAODUP010000993">
    <property type="protein sequence ID" value="KAK2142140.1"/>
    <property type="molecule type" value="Genomic_DNA"/>
</dbReference>
<accession>A0AAD9IXJ9</accession>
<proteinExistence type="predicted"/>
<dbReference type="Pfam" id="PF26129">
    <property type="entry name" value="Vwde"/>
    <property type="match status" value="1"/>
</dbReference>
<feature type="domain" description="Vwde helical" evidence="1">
    <location>
        <begin position="91"/>
        <end position="141"/>
    </location>
</feature>
<feature type="non-terminal residue" evidence="2">
    <location>
        <position position="150"/>
    </location>
</feature>
<protein>
    <recommendedName>
        <fullName evidence="1">Vwde helical domain-containing protein</fullName>
    </recommendedName>
</protein>
<dbReference type="AlphaFoldDB" id="A0AAD9IXJ9"/>
<evidence type="ECO:0000313" key="3">
    <source>
        <dbReference type="Proteomes" id="UP001208570"/>
    </source>
</evidence>
<evidence type="ECO:0000313" key="2">
    <source>
        <dbReference type="EMBL" id="KAK2142140.1"/>
    </source>
</evidence>
<sequence>FCSCSEKNTISCSSDELVDPGSYTGSPGINGIGPSGSVVDVPQKKIKNTPSIADDEDEDLAYQQRDSQIDWSYQFDYGDSYAAPPVRTTWPTSSGVTEYQAKRKCQTSLKKLPFYNECRNTVGIGDEEVLRKCVKAIQVSGWKLINEIKG</sequence>
<reference evidence="2" key="1">
    <citation type="journal article" date="2023" name="Mol. Biol. Evol.">
        <title>Third-Generation Sequencing Reveals the Adaptive Role of the Epigenome in Three Deep-Sea Polychaetes.</title>
        <authorList>
            <person name="Perez M."/>
            <person name="Aroh O."/>
            <person name="Sun Y."/>
            <person name="Lan Y."/>
            <person name="Juniper S.K."/>
            <person name="Young C.R."/>
            <person name="Angers B."/>
            <person name="Qian P.Y."/>
        </authorList>
    </citation>
    <scope>NUCLEOTIDE SEQUENCE</scope>
    <source>
        <strain evidence="2">P08H-3</strain>
    </source>
</reference>
<keyword evidence="3" id="KW-1185">Reference proteome</keyword>